<protein>
    <submittedName>
        <fullName evidence="1">Uncharacterized protein</fullName>
    </submittedName>
</protein>
<proteinExistence type="predicted"/>
<sequence length="64" mass="7677">MSLVNKRYADYYNNKHGITGHVFEKRFFDERISTNLSMLKIFSQEMSRKNGSNTMHSCIRKKMR</sequence>
<dbReference type="HOGENOM" id="CLU_2867304_0_0_1"/>
<dbReference type="InParanoid" id="F4PFV8"/>
<name>F4PFV8_BATDJ</name>
<organism evidence="1 2">
    <name type="scientific">Batrachochytrium dendrobatidis (strain JAM81 / FGSC 10211)</name>
    <name type="common">Frog chytrid fungus</name>
    <dbReference type="NCBI Taxonomy" id="684364"/>
    <lineage>
        <taxon>Eukaryota</taxon>
        <taxon>Fungi</taxon>
        <taxon>Fungi incertae sedis</taxon>
        <taxon>Chytridiomycota</taxon>
        <taxon>Chytridiomycota incertae sedis</taxon>
        <taxon>Chytridiomycetes</taxon>
        <taxon>Rhizophydiales</taxon>
        <taxon>Rhizophydiales incertae sedis</taxon>
        <taxon>Batrachochytrium</taxon>
    </lineage>
</organism>
<gene>
    <name evidence="1" type="ORF">BATDEDRAFT_93252</name>
</gene>
<dbReference type="Proteomes" id="UP000007241">
    <property type="component" value="Unassembled WGS sequence"/>
</dbReference>
<dbReference type="EMBL" id="GL882969">
    <property type="protein sequence ID" value="EGF75886.1"/>
    <property type="molecule type" value="Genomic_DNA"/>
</dbReference>
<dbReference type="AlphaFoldDB" id="F4PFV8"/>
<accession>F4PFV8</accession>
<evidence type="ECO:0000313" key="1">
    <source>
        <dbReference type="EMBL" id="EGF75886.1"/>
    </source>
</evidence>
<reference evidence="1 2" key="1">
    <citation type="submission" date="2009-12" db="EMBL/GenBank/DDBJ databases">
        <title>The draft genome of Batrachochytrium dendrobatidis.</title>
        <authorList>
            <consortium name="US DOE Joint Genome Institute (JGI-PGF)"/>
            <person name="Kuo A."/>
            <person name="Salamov A."/>
            <person name="Schmutz J."/>
            <person name="Lucas S."/>
            <person name="Pitluck S."/>
            <person name="Rosenblum E."/>
            <person name="Stajich J."/>
            <person name="Eisen M."/>
            <person name="Grigoriev I.V."/>
        </authorList>
    </citation>
    <scope>NUCLEOTIDE SEQUENCE [LARGE SCALE GENOMIC DNA]</scope>
    <source>
        <strain evidence="2">JAM81 / FGSC 10211</strain>
    </source>
</reference>
<evidence type="ECO:0000313" key="2">
    <source>
        <dbReference type="Proteomes" id="UP000007241"/>
    </source>
</evidence>
<keyword evidence="2" id="KW-1185">Reference proteome</keyword>